<dbReference type="CDD" id="cd00009">
    <property type="entry name" value="AAA"/>
    <property type="match status" value="1"/>
</dbReference>
<dbReference type="InterPro" id="IPR025944">
    <property type="entry name" value="Sigma_54_int_dom_CS"/>
</dbReference>
<evidence type="ECO:0000259" key="7">
    <source>
        <dbReference type="PROSITE" id="PS50045"/>
    </source>
</evidence>
<keyword evidence="5" id="KW-0804">Transcription</keyword>
<accession>A0A8J7SIE9</accession>
<dbReference type="InterPro" id="IPR025662">
    <property type="entry name" value="Sigma_54_int_dom_ATP-bd_1"/>
</dbReference>
<feature type="modified residue" description="4-aspartylphosphate" evidence="6">
    <location>
        <position position="56"/>
    </location>
</feature>
<organism evidence="9 10">
    <name type="scientific">Persicirhabdus sediminis</name>
    <dbReference type="NCBI Taxonomy" id="454144"/>
    <lineage>
        <taxon>Bacteria</taxon>
        <taxon>Pseudomonadati</taxon>
        <taxon>Verrucomicrobiota</taxon>
        <taxon>Verrucomicrobiia</taxon>
        <taxon>Verrucomicrobiales</taxon>
        <taxon>Verrucomicrobiaceae</taxon>
        <taxon>Persicirhabdus</taxon>
    </lineage>
</organism>
<dbReference type="FunFam" id="3.40.50.300:FF:000006">
    <property type="entry name" value="DNA-binding transcriptional regulator NtrC"/>
    <property type="match status" value="1"/>
</dbReference>
<dbReference type="Gene3D" id="3.40.50.300">
    <property type="entry name" value="P-loop containing nucleotide triphosphate hydrolases"/>
    <property type="match status" value="1"/>
</dbReference>
<reference evidence="9" key="1">
    <citation type="submission" date="2021-01" db="EMBL/GenBank/DDBJ databases">
        <title>Modified the classification status of verrucomicrobia.</title>
        <authorList>
            <person name="Feng X."/>
        </authorList>
    </citation>
    <scope>NUCLEOTIDE SEQUENCE</scope>
    <source>
        <strain evidence="9">_KCTC 22039</strain>
    </source>
</reference>
<dbReference type="InterPro" id="IPR002197">
    <property type="entry name" value="HTH_Fis"/>
</dbReference>
<evidence type="ECO:0000256" key="4">
    <source>
        <dbReference type="ARBA" id="ARBA00023125"/>
    </source>
</evidence>
<dbReference type="SUPFAM" id="SSF52540">
    <property type="entry name" value="P-loop containing nucleoside triphosphate hydrolases"/>
    <property type="match status" value="1"/>
</dbReference>
<dbReference type="Gene3D" id="3.40.50.2300">
    <property type="match status" value="1"/>
</dbReference>
<dbReference type="InterPro" id="IPR003593">
    <property type="entry name" value="AAA+_ATPase"/>
</dbReference>
<dbReference type="AlphaFoldDB" id="A0A8J7SIE9"/>
<dbReference type="InterPro" id="IPR001789">
    <property type="entry name" value="Sig_transdc_resp-reg_receiver"/>
</dbReference>
<dbReference type="InterPro" id="IPR027417">
    <property type="entry name" value="P-loop_NTPase"/>
</dbReference>
<evidence type="ECO:0000313" key="9">
    <source>
        <dbReference type="EMBL" id="MBK1790544.1"/>
    </source>
</evidence>
<dbReference type="PROSITE" id="PS00688">
    <property type="entry name" value="SIGMA54_INTERACT_3"/>
    <property type="match status" value="1"/>
</dbReference>
<dbReference type="InterPro" id="IPR011006">
    <property type="entry name" value="CheY-like_superfamily"/>
</dbReference>
<evidence type="ECO:0000256" key="2">
    <source>
        <dbReference type="ARBA" id="ARBA00022840"/>
    </source>
</evidence>
<proteinExistence type="predicted"/>
<evidence type="ECO:0000256" key="3">
    <source>
        <dbReference type="ARBA" id="ARBA00023015"/>
    </source>
</evidence>
<evidence type="ECO:0000313" key="10">
    <source>
        <dbReference type="Proteomes" id="UP000624703"/>
    </source>
</evidence>
<dbReference type="PROSITE" id="PS50110">
    <property type="entry name" value="RESPONSE_REGULATORY"/>
    <property type="match status" value="1"/>
</dbReference>
<dbReference type="Pfam" id="PF25601">
    <property type="entry name" value="AAA_lid_14"/>
    <property type="match status" value="1"/>
</dbReference>
<dbReference type="PROSITE" id="PS00676">
    <property type="entry name" value="SIGMA54_INTERACT_2"/>
    <property type="match status" value="1"/>
</dbReference>
<keyword evidence="4" id="KW-0238">DNA-binding</keyword>
<dbReference type="Pfam" id="PF00072">
    <property type="entry name" value="Response_reg"/>
    <property type="match status" value="1"/>
</dbReference>
<dbReference type="EMBL" id="JAENIM010000023">
    <property type="protein sequence ID" value="MBK1790544.1"/>
    <property type="molecule type" value="Genomic_DNA"/>
</dbReference>
<dbReference type="Pfam" id="PF02954">
    <property type="entry name" value="HTH_8"/>
    <property type="match status" value="1"/>
</dbReference>
<dbReference type="SUPFAM" id="SSF52172">
    <property type="entry name" value="CheY-like"/>
    <property type="match status" value="1"/>
</dbReference>
<sequence length="454" mass="50415">MKKPKQANLIIADDDTVITGLLEIHAKKQGFQPIITHSGDEVLQLISPATEVVLLDLNMPGMSGLEVLKKLTKDHPHLPAIILTASSEASEAVTAMKLGAYDYLTKPFDPSELFAVLHKARKMRQLAEENSTLKEMINDTTPVSDIIAVSPSMQVLLDQIQKIASLEATVLLTGESGVGKTMIARQLHQLSQRNQHALVTVSCPALPRELLESELFGHEKGAFTGAMKKRIGKIEMADKGTLFLDEIGDLPLDLQPKLLNVLQDREYYRLGSERILKTDVRIIVATNLDLEEKIESGSFREDLYYRLNVFQLVVPALRERVQCIIPLCERALQKIAERRGDRAASINKEARDMLLEYHWPGNVRELENMMERASAFCQNNTISASDLVSQLKSSSAEGESNQPNLGNMKWADIEKLSLEQTLAACSGNKSKAAKVLGIAEKSVYNKMKKYAIES</sequence>
<dbReference type="PANTHER" id="PTHR32071">
    <property type="entry name" value="TRANSCRIPTIONAL REGULATORY PROTEIN"/>
    <property type="match status" value="1"/>
</dbReference>
<dbReference type="SMART" id="SM00382">
    <property type="entry name" value="AAA"/>
    <property type="match status" value="1"/>
</dbReference>
<dbReference type="GO" id="GO:0006355">
    <property type="term" value="P:regulation of DNA-templated transcription"/>
    <property type="evidence" value="ECO:0007669"/>
    <property type="project" value="InterPro"/>
</dbReference>
<evidence type="ECO:0000259" key="8">
    <source>
        <dbReference type="PROSITE" id="PS50110"/>
    </source>
</evidence>
<evidence type="ECO:0000256" key="5">
    <source>
        <dbReference type="ARBA" id="ARBA00023163"/>
    </source>
</evidence>
<dbReference type="InterPro" id="IPR058031">
    <property type="entry name" value="AAA_lid_NorR"/>
</dbReference>
<keyword evidence="2" id="KW-0067">ATP-binding</keyword>
<keyword evidence="1" id="KW-0547">Nucleotide-binding</keyword>
<dbReference type="SUPFAM" id="SSF46689">
    <property type="entry name" value="Homeodomain-like"/>
    <property type="match status" value="1"/>
</dbReference>
<feature type="domain" description="Response regulatory" evidence="8">
    <location>
        <begin position="8"/>
        <end position="121"/>
    </location>
</feature>
<dbReference type="GO" id="GO:0043565">
    <property type="term" value="F:sequence-specific DNA binding"/>
    <property type="evidence" value="ECO:0007669"/>
    <property type="project" value="InterPro"/>
</dbReference>
<dbReference type="RefSeq" id="WP_200310579.1">
    <property type="nucleotide sequence ID" value="NZ_JAENIM010000023.1"/>
</dbReference>
<name>A0A8J7SIE9_9BACT</name>
<dbReference type="Gene3D" id="1.10.8.60">
    <property type="match status" value="1"/>
</dbReference>
<dbReference type="Pfam" id="PF00158">
    <property type="entry name" value="Sigma54_activat"/>
    <property type="match status" value="1"/>
</dbReference>
<evidence type="ECO:0000256" key="6">
    <source>
        <dbReference type="PROSITE-ProRule" id="PRU00169"/>
    </source>
</evidence>
<dbReference type="SMART" id="SM00448">
    <property type="entry name" value="REC"/>
    <property type="match status" value="1"/>
</dbReference>
<feature type="domain" description="Sigma-54 factor interaction" evidence="7">
    <location>
        <begin position="146"/>
        <end position="375"/>
    </location>
</feature>
<dbReference type="GO" id="GO:0005524">
    <property type="term" value="F:ATP binding"/>
    <property type="evidence" value="ECO:0007669"/>
    <property type="project" value="UniProtKB-KW"/>
</dbReference>
<dbReference type="InterPro" id="IPR002078">
    <property type="entry name" value="Sigma_54_int"/>
</dbReference>
<dbReference type="Proteomes" id="UP000624703">
    <property type="component" value="Unassembled WGS sequence"/>
</dbReference>
<dbReference type="Gene3D" id="1.10.10.60">
    <property type="entry name" value="Homeodomain-like"/>
    <property type="match status" value="1"/>
</dbReference>
<dbReference type="InterPro" id="IPR009057">
    <property type="entry name" value="Homeodomain-like_sf"/>
</dbReference>
<keyword evidence="6" id="KW-0597">Phosphoprotein</keyword>
<dbReference type="PRINTS" id="PR01590">
    <property type="entry name" value="HTHFIS"/>
</dbReference>
<dbReference type="PROSITE" id="PS00675">
    <property type="entry name" value="SIGMA54_INTERACT_1"/>
    <property type="match status" value="1"/>
</dbReference>
<evidence type="ECO:0000256" key="1">
    <source>
        <dbReference type="ARBA" id="ARBA00022741"/>
    </source>
</evidence>
<keyword evidence="3" id="KW-0805">Transcription regulation</keyword>
<dbReference type="InterPro" id="IPR025943">
    <property type="entry name" value="Sigma_54_int_dom_ATP-bd_2"/>
</dbReference>
<gene>
    <name evidence="9" type="ORF">JIN82_05160</name>
</gene>
<dbReference type="GO" id="GO:0000160">
    <property type="term" value="P:phosphorelay signal transduction system"/>
    <property type="evidence" value="ECO:0007669"/>
    <property type="project" value="InterPro"/>
</dbReference>
<protein>
    <submittedName>
        <fullName evidence="9">Sigma-54-dependent Fis family transcriptional regulator</fullName>
    </submittedName>
</protein>
<dbReference type="PROSITE" id="PS50045">
    <property type="entry name" value="SIGMA54_INTERACT_4"/>
    <property type="match status" value="1"/>
</dbReference>
<comment type="caution">
    <text evidence="9">The sequence shown here is derived from an EMBL/GenBank/DDBJ whole genome shotgun (WGS) entry which is preliminary data.</text>
</comment>
<keyword evidence="10" id="KW-1185">Reference proteome</keyword>